<name>A0AAV9A6N1_ACOGR</name>
<evidence type="ECO:0000313" key="2">
    <source>
        <dbReference type="EMBL" id="KAK1259809.1"/>
    </source>
</evidence>
<keyword evidence="3" id="KW-1185">Reference proteome</keyword>
<dbReference type="GO" id="GO:0004852">
    <property type="term" value="F:uroporphyrinogen-III synthase activity"/>
    <property type="evidence" value="ECO:0007669"/>
    <property type="project" value="InterPro"/>
</dbReference>
<dbReference type="AlphaFoldDB" id="A0AAV9A6N1"/>
<dbReference type="GO" id="GO:0033014">
    <property type="term" value="P:tetrapyrrole biosynthetic process"/>
    <property type="evidence" value="ECO:0007669"/>
    <property type="project" value="InterPro"/>
</dbReference>
<evidence type="ECO:0000259" key="1">
    <source>
        <dbReference type="Pfam" id="PF02602"/>
    </source>
</evidence>
<dbReference type="InterPro" id="IPR036108">
    <property type="entry name" value="4pyrrol_syn_uPrphyn_synt_sf"/>
</dbReference>
<sequence length="298" mass="31764">MRPPPPLSDRRVAFTTPEAYARRLRRLLELQGASPLWFPTVTTGPTPLTSASLKRYLHRRRLQNPIPNEALSLDSFSALAFTSRTGISAFSAALSAATPLPLSDKGEAFTVAALGRDAELLDQAFLSKLCGNPNRIRVLVPEVASPGGLVDSLGPGLGRRVLCPVPLVVDLEEPPVVPDFLNDLELSGWVPVRVPAYETRWAGPGCAEGLVGLDGPAPDAVVFTSTAEVEGLLKGLRVIGWDWTALKARWQGMVTAAHGPVTASGAERLGVCVDIVGSRFGSFDGVVEALADEYAFFI</sequence>
<dbReference type="PANTHER" id="PTHR38020:SF1">
    <property type="entry name" value="UROPORPHYRINOGEN-III SYNTHASE"/>
    <property type="match status" value="1"/>
</dbReference>
<dbReference type="InterPro" id="IPR003754">
    <property type="entry name" value="4pyrrol_synth_uPrphyn_synth"/>
</dbReference>
<comment type="caution">
    <text evidence="2">The sequence shown here is derived from an EMBL/GenBank/DDBJ whole genome shotgun (WGS) entry which is preliminary data.</text>
</comment>
<reference evidence="2" key="1">
    <citation type="journal article" date="2023" name="Nat. Commun.">
        <title>Diploid and tetraploid genomes of Acorus and the evolution of monocots.</title>
        <authorList>
            <person name="Ma L."/>
            <person name="Liu K.W."/>
            <person name="Li Z."/>
            <person name="Hsiao Y.Y."/>
            <person name="Qi Y."/>
            <person name="Fu T."/>
            <person name="Tang G.D."/>
            <person name="Zhang D."/>
            <person name="Sun W.H."/>
            <person name="Liu D.K."/>
            <person name="Li Y."/>
            <person name="Chen G.Z."/>
            <person name="Liu X.D."/>
            <person name="Liao X.Y."/>
            <person name="Jiang Y.T."/>
            <person name="Yu X."/>
            <person name="Hao Y."/>
            <person name="Huang J."/>
            <person name="Zhao X.W."/>
            <person name="Ke S."/>
            <person name="Chen Y.Y."/>
            <person name="Wu W.L."/>
            <person name="Hsu J.L."/>
            <person name="Lin Y.F."/>
            <person name="Huang M.D."/>
            <person name="Li C.Y."/>
            <person name="Huang L."/>
            <person name="Wang Z.W."/>
            <person name="Zhao X."/>
            <person name="Zhong W.Y."/>
            <person name="Peng D.H."/>
            <person name="Ahmad S."/>
            <person name="Lan S."/>
            <person name="Zhang J.S."/>
            <person name="Tsai W.C."/>
            <person name="Van de Peer Y."/>
            <person name="Liu Z.J."/>
        </authorList>
    </citation>
    <scope>NUCLEOTIDE SEQUENCE</scope>
    <source>
        <strain evidence="2">SCP</strain>
    </source>
</reference>
<gene>
    <name evidence="2" type="ORF">QJS04_geneDACA001424</name>
</gene>
<organism evidence="2 3">
    <name type="scientific">Acorus gramineus</name>
    <name type="common">Dwarf sweet flag</name>
    <dbReference type="NCBI Taxonomy" id="55184"/>
    <lineage>
        <taxon>Eukaryota</taxon>
        <taxon>Viridiplantae</taxon>
        <taxon>Streptophyta</taxon>
        <taxon>Embryophyta</taxon>
        <taxon>Tracheophyta</taxon>
        <taxon>Spermatophyta</taxon>
        <taxon>Magnoliopsida</taxon>
        <taxon>Liliopsida</taxon>
        <taxon>Acoraceae</taxon>
        <taxon>Acorus</taxon>
    </lineage>
</organism>
<proteinExistence type="predicted"/>
<dbReference type="SUPFAM" id="SSF69618">
    <property type="entry name" value="HemD-like"/>
    <property type="match status" value="1"/>
</dbReference>
<feature type="domain" description="Tetrapyrrole biosynthesis uroporphyrinogen III synthase" evidence="1">
    <location>
        <begin position="23"/>
        <end position="280"/>
    </location>
</feature>
<dbReference type="Pfam" id="PF02602">
    <property type="entry name" value="HEM4"/>
    <property type="match status" value="1"/>
</dbReference>
<reference evidence="2" key="2">
    <citation type="submission" date="2023-06" db="EMBL/GenBank/DDBJ databases">
        <authorList>
            <person name="Ma L."/>
            <person name="Liu K.-W."/>
            <person name="Li Z."/>
            <person name="Hsiao Y.-Y."/>
            <person name="Qi Y."/>
            <person name="Fu T."/>
            <person name="Tang G."/>
            <person name="Zhang D."/>
            <person name="Sun W.-H."/>
            <person name="Liu D.-K."/>
            <person name="Li Y."/>
            <person name="Chen G.-Z."/>
            <person name="Liu X.-D."/>
            <person name="Liao X.-Y."/>
            <person name="Jiang Y.-T."/>
            <person name="Yu X."/>
            <person name="Hao Y."/>
            <person name="Huang J."/>
            <person name="Zhao X.-W."/>
            <person name="Ke S."/>
            <person name="Chen Y.-Y."/>
            <person name="Wu W.-L."/>
            <person name="Hsu J.-L."/>
            <person name="Lin Y.-F."/>
            <person name="Huang M.-D."/>
            <person name="Li C.-Y."/>
            <person name="Huang L."/>
            <person name="Wang Z.-W."/>
            <person name="Zhao X."/>
            <person name="Zhong W.-Y."/>
            <person name="Peng D.-H."/>
            <person name="Ahmad S."/>
            <person name="Lan S."/>
            <person name="Zhang J.-S."/>
            <person name="Tsai W.-C."/>
            <person name="Van De Peer Y."/>
            <person name="Liu Z.-J."/>
        </authorList>
    </citation>
    <scope>NUCLEOTIDE SEQUENCE</scope>
    <source>
        <strain evidence="2">SCP</strain>
        <tissue evidence="2">Leaves</tissue>
    </source>
</reference>
<dbReference type="Gene3D" id="3.40.50.10090">
    <property type="match status" value="2"/>
</dbReference>
<evidence type="ECO:0000313" key="3">
    <source>
        <dbReference type="Proteomes" id="UP001179952"/>
    </source>
</evidence>
<dbReference type="PANTHER" id="PTHR38020">
    <property type="entry name" value="UROPORPHYRINOGEN-III SYNTHASE"/>
    <property type="match status" value="1"/>
</dbReference>
<dbReference type="Proteomes" id="UP001179952">
    <property type="component" value="Unassembled WGS sequence"/>
</dbReference>
<protein>
    <recommendedName>
        <fullName evidence="1">Tetrapyrrole biosynthesis uroporphyrinogen III synthase domain-containing protein</fullName>
    </recommendedName>
</protein>
<dbReference type="EMBL" id="JAUJYN010000012">
    <property type="protein sequence ID" value="KAK1259809.1"/>
    <property type="molecule type" value="Genomic_DNA"/>
</dbReference>
<accession>A0AAV9A6N1</accession>